<feature type="compositionally biased region" description="Gly residues" evidence="1">
    <location>
        <begin position="131"/>
        <end position="142"/>
    </location>
</feature>
<dbReference type="EnsemblPlants" id="OGLUM04G05640.1">
    <property type="protein sequence ID" value="OGLUM04G05640.1"/>
    <property type="gene ID" value="OGLUM04G05640"/>
</dbReference>
<dbReference type="Proteomes" id="UP000026961">
    <property type="component" value="Chromosome 4"/>
</dbReference>
<reference evidence="2" key="2">
    <citation type="submission" date="2018-05" db="EMBL/GenBank/DDBJ databases">
        <title>OgluRS3 (Oryza glumaepatula Reference Sequence Version 3).</title>
        <authorList>
            <person name="Zhang J."/>
            <person name="Kudrna D."/>
            <person name="Lee S."/>
            <person name="Talag J."/>
            <person name="Welchert J."/>
            <person name="Wing R.A."/>
        </authorList>
    </citation>
    <scope>NUCLEOTIDE SEQUENCE [LARGE SCALE GENOMIC DNA]</scope>
</reference>
<evidence type="ECO:0000256" key="1">
    <source>
        <dbReference type="SAM" id="MobiDB-lite"/>
    </source>
</evidence>
<dbReference type="AlphaFoldDB" id="A0A0D9ZIA2"/>
<feature type="region of interest" description="Disordered" evidence="1">
    <location>
        <begin position="117"/>
        <end position="145"/>
    </location>
</feature>
<dbReference type="Gramene" id="OGLUM04G05640.1">
    <property type="protein sequence ID" value="OGLUM04G05640.1"/>
    <property type="gene ID" value="OGLUM04G05640"/>
</dbReference>
<dbReference type="HOGENOM" id="CLU_1580982_0_0_1"/>
<organism evidence="2">
    <name type="scientific">Oryza glumipatula</name>
    <dbReference type="NCBI Taxonomy" id="40148"/>
    <lineage>
        <taxon>Eukaryota</taxon>
        <taxon>Viridiplantae</taxon>
        <taxon>Streptophyta</taxon>
        <taxon>Embryophyta</taxon>
        <taxon>Tracheophyta</taxon>
        <taxon>Spermatophyta</taxon>
        <taxon>Magnoliopsida</taxon>
        <taxon>Liliopsida</taxon>
        <taxon>Poales</taxon>
        <taxon>Poaceae</taxon>
        <taxon>BOP clade</taxon>
        <taxon>Oryzoideae</taxon>
        <taxon>Oryzeae</taxon>
        <taxon>Oryzinae</taxon>
        <taxon>Oryza</taxon>
    </lineage>
</organism>
<accession>A0A0D9ZIA2</accession>
<evidence type="ECO:0000313" key="2">
    <source>
        <dbReference type="EnsemblPlants" id="OGLUM04G05640.1"/>
    </source>
</evidence>
<name>A0A0D9ZIA2_9ORYZ</name>
<evidence type="ECO:0000313" key="3">
    <source>
        <dbReference type="Proteomes" id="UP000026961"/>
    </source>
</evidence>
<proteinExistence type="predicted"/>
<reference evidence="2" key="1">
    <citation type="submission" date="2015-04" db="UniProtKB">
        <authorList>
            <consortium name="EnsemblPlants"/>
        </authorList>
    </citation>
    <scope>IDENTIFICATION</scope>
</reference>
<keyword evidence="3" id="KW-1185">Reference proteome</keyword>
<protein>
    <submittedName>
        <fullName evidence="2">Uncharacterized protein</fullName>
    </submittedName>
</protein>
<sequence length="169" mass="19057">MVVEGIVKLRLLYAARQVEFKLNFARFGGGDFTQFRVGVASPIPNCPASSPRAAPGISSDGFKATTATVQRHDLLEDDMATDYRREARCTRRQRSACGDFVNLKNLPAQSSKMLIGREKRRRRGWQRRAVTGGGGGHGGGDSGELRCGRRPEDWRCMRRILELNQWRRY</sequence>